<dbReference type="InterPro" id="IPR036388">
    <property type="entry name" value="WH-like_DNA-bd_sf"/>
</dbReference>
<dbReference type="PRINTS" id="PR00056">
    <property type="entry name" value="HSFDOMAIN"/>
</dbReference>
<dbReference type="Gene3D" id="1.10.10.10">
    <property type="entry name" value="Winged helix-like DNA-binding domain superfamily/Winged helix DNA-binding domain"/>
    <property type="match status" value="1"/>
</dbReference>
<dbReference type="InterPro" id="IPR036390">
    <property type="entry name" value="WH_DNA-bd_sf"/>
</dbReference>
<evidence type="ECO:0000256" key="1">
    <source>
        <dbReference type="ARBA" id="ARBA00004123"/>
    </source>
</evidence>
<dbReference type="PANTHER" id="PTHR10015">
    <property type="entry name" value="HEAT SHOCK TRANSCRIPTION FACTOR"/>
    <property type="match status" value="1"/>
</dbReference>
<dbReference type="Pfam" id="PF00447">
    <property type="entry name" value="HSF_DNA-bind"/>
    <property type="match status" value="1"/>
</dbReference>
<dbReference type="GO" id="GO:0006357">
    <property type="term" value="P:regulation of transcription by RNA polymerase II"/>
    <property type="evidence" value="ECO:0007669"/>
    <property type="project" value="TreeGrafter"/>
</dbReference>
<evidence type="ECO:0000256" key="5">
    <source>
        <dbReference type="RuleBase" id="RU004020"/>
    </source>
</evidence>
<keyword evidence="2" id="KW-0346">Stress response</keyword>
<dbReference type="GO" id="GO:0034605">
    <property type="term" value="P:cellular response to heat"/>
    <property type="evidence" value="ECO:0007669"/>
    <property type="project" value="TreeGrafter"/>
</dbReference>
<reference evidence="7" key="2">
    <citation type="submission" date="2025-08" db="UniProtKB">
        <authorList>
            <consortium name="RefSeq"/>
        </authorList>
    </citation>
    <scope>IDENTIFICATION</scope>
    <source>
        <tissue evidence="7">Leaf</tissue>
    </source>
</reference>
<evidence type="ECO:0000313" key="7">
    <source>
        <dbReference type="RefSeq" id="XP_018470204.1"/>
    </source>
</evidence>
<reference evidence="6" key="1">
    <citation type="journal article" date="2019" name="Database">
        <title>The radish genome database (RadishGD): an integrated information resource for radish genomics.</title>
        <authorList>
            <person name="Yu H.J."/>
            <person name="Baek S."/>
            <person name="Lee Y.J."/>
            <person name="Cho A."/>
            <person name="Mun J.H."/>
        </authorList>
    </citation>
    <scope>NUCLEOTIDE SEQUENCE [LARGE SCALE GENOMIC DNA]</scope>
    <source>
        <strain evidence="6">cv. WK10039</strain>
    </source>
</reference>
<comment type="subcellular location">
    <subcellularLocation>
        <location evidence="1">Nucleus</location>
    </subcellularLocation>
</comment>
<evidence type="ECO:0000256" key="3">
    <source>
        <dbReference type="ARBA" id="ARBA00023125"/>
    </source>
</evidence>
<dbReference type="Proteomes" id="UP000504610">
    <property type="component" value="Chromosome 2"/>
</dbReference>
<dbReference type="RefSeq" id="XP_018470204.1">
    <property type="nucleotide sequence ID" value="XM_018614702.2"/>
</dbReference>
<name>A0A6J0MDN5_RAPSA</name>
<dbReference type="SMART" id="SM00415">
    <property type="entry name" value="HSF"/>
    <property type="match status" value="1"/>
</dbReference>
<dbReference type="InterPro" id="IPR000232">
    <property type="entry name" value="HSF_DNA-bd"/>
</dbReference>
<dbReference type="PANTHER" id="PTHR10015:SF384">
    <property type="entry name" value="DNA-BINDING PROTEIN-RELATED"/>
    <property type="match status" value="1"/>
</dbReference>
<accession>A0A6J0MDN5</accession>
<dbReference type="GO" id="GO:0005634">
    <property type="term" value="C:nucleus"/>
    <property type="evidence" value="ECO:0007669"/>
    <property type="project" value="UniProtKB-SubCell"/>
</dbReference>
<protein>
    <submittedName>
        <fullName evidence="7">Heat stress transcription factor A-4a-like</fullName>
    </submittedName>
</protein>
<sequence length="130" mass="15423">MVHEYPKGLDSFYSDIYEVVDDPSLDSIISWSKSNKGFVIWDPKELIERKIVTRFFCRELSQFISDVELFGFRRVKGSKHLKYTNANFVRGQPDLLKKMQSETSFARFKKRRRAARAKAQVEERLQRLQI</sequence>
<evidence type="ECO:0000313" key="6">
    <source>
        <dbReference type="Proteomes" id="UP000504610"/>
    </source>
</evidence>
<dbReference type="SUPFAM" id="SSF46785">
    <property type="entry name" value="Winged helix' DNA-binding domain"/>
    <property type="match status" value="1"/>
</dbReference>
<keyword evidence="3" id="KW-0238">DNA-binding</keyword>
<organism evidence="6 7">
    <name type="scientific">Raphanus sativus</name>
    <name type="common">Radish</name>
    <name type="synonym">Raphanus raphanistrum var. sativus</name>
    <dbReference type="NCBI Taxonomy" id="3726"/>
    <lineage>
        <taxon>Eukaryota</taxon>
        <taxon>Viridiplantae</taxon>
        <taxon>Streptophyta</taxon>
        <taxon>Embryophyta</taxon>
        <taxon>Tracheophyta</taxon>
        <taxon>Spermatophyta</taxon>
        <taxon>Magnoliopsida</taxon>
        <taxon>eudicotyledons</taxon>
        <taxon>Gunneridae</taxon>
        <taxon>Pentapetalae</taxon>
        <taxon>rosids</taxon>
        <taxon>malvids</taxon>
        <taxon>Brassicales</taxon>
        <taxon>Brassicaceae</taxon>
        <taxon>Brassiceae</taxon>
        <taxon>Raphanus</taxon>
    </lineage>
</organism>
<dbReference type="KEGG" id="rsz:108841919"/>
<dbReference type="GO" id="GO:0003700">
    <property type="term" value="F:DNA-binding transcription factor activity"/>
    <property type="evidence" value="ECO:0007669"/>
    <property type="project" value="InterPro"/>
</dbReference>
<comment type="similarity">
    <text evidence="5">Belongs to the HSF family.</text>
</comment>
<proteinExistence type="inferred from homology"/>
<evidence type="ECO:0000256" key="2">
    <source>
        <dbReference type="ARBA" id="ARBA00023016"/>
    </source>
</evidence>
<dbReference type="OrthoDB" id="1098309at2759"/>
<gene>
    <name evidence="7" type="primary">LOC108841919</name>
</gene>
<keyword evidence="4" id="KW-0539">Nucleus</keyword>
<dbReference type="GeneID" id="108841919"/>
<dbReference type="AlphaFoldDB" id="A0A6J0MDN5"/>
<evidence type="ECO:0000256" key="4">
    <source>
        <dbReference type="ARBA" id="ARBA00023242"/>
    </source>
</evidence>
<dbReference type="GO" id="GO:0000978">
    <property type="term" value="F:RNA polymerase II cis-regulatory region sequence-specific DNA binding"/>
    <property type="evidence" value="ECO:0007669"/>
    <property type="project" value="TreeGrafter"/>
</dbReference>
<keyword evidence="6" id="KW-1185">Reference proteome</keyword>